<name>A0A1I0PPI7_9BACT</name>
<evidence type="ECO:0000313" key="2">
    <source>
        <dbReference type="Proteomes" id="UP000199310"/>
    </source>
</evidence>
<proteinExistence type="predicted"/>
<sequence length="106" mass="12287">MENTNHPTASNLSQSFTVHVDESGSWLKVTIANLITLSLTERISNASFKKGKYAYLEYPDDAYKFIRAWLTAHSCNSEDFSYFESFVTIQNDGKFSWIKRLHHYKP</sequence>
<organism evidence="1 2">
    <name type="scientific">Chitinophaga arvensicola</name>
    <dbReference type="NCBI Taxonomy" id="29529"/>
    <lineage>
        <taxon>Bacteria</taxon>
        <taxon>Pseudomonadati</taxon>
        <taxon>Bacteroidota</taxon>
        <taxon>Chitinophagia</taxon>
        <taxon>Chitinophagales</taxon>
        <taxon>Chitinophagaceae</taxon>
        <taxon>Chitinophaga</taxon>
    </lineage>
</organism>
<evidence type="ECO:0000313" key="1">
    <source>
        <dbReference type="EMBL" id="SEW16233.1"/>
    </source>
</evidence>
<accession>A0A1I0PPI7</accession>
<gene>
    <name evidence="1" type="ORF">SAMN04488122_0897</name>
</gene>
<protein>
    <submittedName>
        <fullName evidence="1">Uncharacterized protein</fullName>
    </submittedName>
</protein>
<reference evidence="2" key="1">
    <citation type="submission" date="2016-10" db="EMBL/GenBank/DDBJ databases">
        <authorList>
            <person name="Varghese N."/>
            <person name="Submissions S."/>
        </authorList>
    </citation>
    <scope>NUCLEOTIDE SEQUENCE [LARGE SCALE GENOMIC DNA]</scope>
    <source>
        <strain evidence="2">DSM 3695</strain>
    </source>
</reference>
<dbReference type="EMBL" id="FOJG01000001">
    <property type="protein sequence ID" value="SEW16233.1"/>
    <property type="molecule type" value="Genomic_DNA"/>
</dbReference>
<dbReference type="Proteomes" id="UP000199310">
    <property type="component" value="Unassembled WGS sequence"/>
</dbReference>
<keyword evidence="2" id="KW-1185">Reference proteome</keyword>
<dbReference type="RefSeq" id="WP_143059074.1">
    <property type="nucleotide sequence ID" value="NZ_FOJG01000001.1"/>
</dbReference>
<dbReference type="AlphaFoldDB" id="A0A1I0PPI7"/>